<dbReference type="EMBL" id="GL890940">
    <property type="protein sequence ID" value="EGJ31356.1"/>
    <property type="molecule type" value="Genomic_DNA"/>
</dbReference>
<dbReference type="RefSeq" id="WP_008187222.1">
    <property type="nucleotide sequence ID" value="NZ_GL890940.1"/>
</dbReference>
<keyword evidence="9" id="KW-1185">Reference proteome</keyword>
<dbReference type="InterPro" id="IPR011701">
    <property type="entry name" value="MFS"/>
</dbReference>
<dbReference type="Gene3D" id="1.20.1250.20">
    <property type="entry name" value="MFS general substrate transporter like domains"/>
    <property type="match status" value="1"/>
</dbReference>
<evidence type="ECO:0000256" key="3">
    <source>
        <dbReference type="ARBA" id="ARBA00022475"/>
    </source>
</evidence>
<feature type="transmembrane region" description="Helical" evidence="7">
    <location>
        <begin position="247"/>
        <end position="270"/>
    </location>
</feature>
<feature type="transmembrane region" description="Helical" evidence="7">
    <location>
        <begin position="390"/>
        <end position="409"/>
    </location>
</feature>
<evidence type="ECO:0000256" key="7">
    <source>
        <dbReference type="SAM" id="Phobius"/>
    </source>
</evidence>
<evidence type="ECO:0000256" key="4">
    <source>
        <dbReference type="ARBA" id="ARBA00022692"/>
    </source>
</evidence>
<feature type="transmembrane region" description="Helical" evidence="7">
    <location>
        <begin position="276"/>
        <end position="296"/>
    </location>
</feature>
<accession>F4XVU3</accession>
<dbReference type="GO" id="GO:0005886">
    <property type="term" value="C:plasma membrane"/>
    <property type="evidence" value="ECO:0007669"/>
    <property type="project" value="UniProtKB-SubCell"/>
</dbReference>
<comment type="subcellular location">
    <subcellularLocation>
        <location evidence="1">Cell membrane</location>
        <topology evidence="1">Multi-pass membrane protein</topology>
    </subcellularLocation>
</comment>
<dbReference type="PANTHER" id="PTHR43266:SF2">
    <property type="entry name" value="MAJOR FACILITATOR SUPERFAMILY (MFS) PROFILE DOMAIN-CONTAINING PROTEIN"/>
    <property type="match status" value="1"/>
</dbReference>
<gene>
    <name evidence="8" type="ORF">LYNGBM3L_40100</name>
</gene>
<reference evidence="9" key="1">
    <citation type="journal article" date="2011" name="Proc. Natl. Acad. Sci. U.S.A.">
        <title>Genomic insights into the physiology and ecology of the marine filamentous cyanobacterium Lyngbya majuscula.</title>
        <authorList>
            <person name="Jones A.C."/>
            <person name="Monroe E.A."/>
            <person name="Podell S."/>
            <person name="Hess W.R."/>
            <person name="Klages S."/>
            <person name="Esquenazi E."/>
            <person name="Niessen S."/>
            <person name="Hoover H."/>
            <person name="Rothmann M."/>
            <person name="Lasken R.S."/>
            <person name="Yates J.R.III."/>
            <person name="Reinhardt R."/>
            <person name="Kube M."/>
            <person name="Burkart M.D."/>
            <person name="Allen E.E."/>
            <person name="Dorrestein P.C."/>
            <person name="Gerwick W.H."/>
            <person name="Gerwick L."/>
        </authorList>
    </citation>
    <scope>NUCLEOTIDE SEQUENCE [LARGE SCALE GENOMIC DNA]</scope>
    <source>
        <strain evidence="9">3L</strain>
    </source>
</reference>
<dbReference type="CDD" id="cd06173">
    <property type="entry name" value="MFS_MefA_like"/>
    <property type="match status" value="1"/>
</dbReference>
<evidence type="ECO:0000256" key="1">
    <source>
        <dbReference type="ARBA" id="ARBA00004651"/>
    </source>
</evidence>
<feature type="transmembrane region" description="Helical" evidence="7">
    <location>
        <begin position="308"/>
        <end position="325"/>
    </location>
</feature>
<evidence type="ECO:0000256" key="5">
    <source>
        <dbReference type="ARBA" id="ARBA00022989"/>
    </source>
</evidence>
<name>F4XVU3_9CYAN</name>
<keyword evidence="6 7" id="KW-0472">Membrane</keyword>
<dbReference type="GO" id="GO:0022857">
    <property type="term" value="F:transmembrane transporter activity"/>
    <property type="evidence" value="ECO:0007669"/>
    <property type="project" value="InterPro"/>
</dbReference>
<keyword evidence="5 7" id="KW-1133">Transmembrane helix</keyword>
<dbReference type="Pfam" id="PF07690">
    <property type="entry name" value="MFS_1"/>
    <property type="match status" value="1"/>
</dbReference>
<dbReference type="InterPro" id="IPR036259">
    <property type="entry name" value="MFS_trans_sf"/>
</dbReference>
<keyword evidence="2" id="KW-0813">Transport</keyword>
<evidence type="ECO:0000313" key="8">
    <source>
        <dbReference type="EMBL" id="EGJ31356.1"/>
    </source>
</evidence>
<dbReference type="Proteomes" id="UP000003959">
    <property type="component" value="Unassembled WGS sequence"/>
</dbReference>
<proteinExistence type="predicted"/>
<keyword evidence="4 7" id="KW-0812">Transmembrane</keyword>
<dbReference type="eggNOG" id="COG0477">
    <property type="taxonomic scope" value="Bacteria"/>
</dbReference>
<evidence type="ECO:0000256" key="2">
    <source>
        <dbReference type="ARBA" id="ARBA00022448"/>
    </source>
</evidence>
<evidence type="ECO:0000313" key="9">
    <source>
        <dbReference type="Proteomes" id="UP000003959"/>
    </source>
</evidence>
<organism evidence="8 9">
    <name type="scientific">Moorena producens 3L</name>
    <dbReference type="NCBI Taxonomy" id="489825"/>
    <lineage>
        <taxon>Bacteria</taxon>
        <taxon>Bacillati</taxon>
        <taxon>Cyanobacteriota</taxon>
        <taxon>Cyanophyceae</taxon>
        <taxon>Coleofasciculales</taxon>
        <taxon>Coleofasciculaceae</taxon>
        <taxon>Moorena</taxon>
    </lineage>
</organism>
<evidence type="ECO:0000256" key="6">
    <source>
        <dbReference type="ARBA" id="ARBA00023136"/>
    </source>
</evidence>
<feature type="transmembrane region" description="Helical" evidence="7">
    <location>
        <begin position="145"/>
        <end position="178"/>
    </location>
</feature>
<feature type="transmembrane region" description="Helical" evidence="7">
    <location>
        <begin position="39"/>
        <end position="61"/>
    </location>
</feature>
<sequence>MIIFLIIWIGQFLSLVGSRLTQFAFNVWLFQETGSVTQFGLLVLCGSLPSLLISPIAGGFVDRWSRRWTMIIADFCAGLCTLSIAWLFITGNLEIWHLYIIEALSSCFSTFQANAYAAATTLLVPKENLPRASGLTSLGRGVSKLIAPVLAGILLPIVHIPGIIVIDFATLFCAIVPLMVVTFQELNNLDEQTGNKSFWKEVIFGWNFLTTKPGLLALLILFASNNLFTGIFNVLTTPLVLSLTSPTGLGIVLSIGSSGIVLGSLMMSIWKAQEHYIKTIFGFTLLAGLFIFLAGLRPSLSLFTVSDFCLLAIYPVISGLVQVMFQKKVPPEIQGRVFGLKDPIATVGLTLGYGIAGPLDDLIFEPLMAPDSILAGNLGKIIGVGQGRGIGLLDIVIGLVVVVGTIAAYQYPRLRLLEEELPDSIPDQPLPSKN</sequence>
<dbReference type="HOGENOM" id="CLU_034180_16_0_3"/>
<dbReference type="SUPFAM" id="SSF103473">
    <property type="entry name" value="MFS general substrate transporter"/>
    <property type="match status" value="1"/>
</dbReference>
<protein>
    <submittedName>
        <fullName evidence="8">Major Facilitator Superfamily protein</fullName>
    </submittedName>
</protein>
<feature type="transmembrane region" description="Helical" evidence="7">
    <location>
        <begin position="68"/>
        <end position="89"/>
    </location>
</feature>
<keyword evidence="3" id="KW-1003">Cell membrane</keyword>
<dbReference type="OrthoDB" id="9775268at2"/>
<dbReference type="AlphaFoldDB" id="F4XVU3"/>
<dbReference type="PANTHER" id="PTHR43266">
    <property type="entry name" value="MACROLIDE-EFFLUX PROTEIN"/>
    <property type="match status" value="1"/>
</dbReference>